<reference evidence="7 8" key="1">
    <citation type="submission" date="2020-10" db="EMBL/GenBank/DDBJ databases">
        <title>Eggerthella sp. nov., isolated from human feces.</title>
        <authorList>
            <person name="Yajun G."/>
        </authorList>
    </citation>
    <scope>NUCLEOTIDE SEQUENCE [LARGE SCALE GENOMIC DNA]</scope>
    <source>
        <strain evidence="7 8">HF-1101</strain>
    </source>
</reference>
<evidence type="ECO:0000313" key="8">
    <source>
        <dbReference type="Proteomes" id="UP000478463"/>
    </source>
</evidence>
<evidence type="ECO:0000313" key="7">
    <source>
        <dbReference type="EMBL" id="QOS67998.1"/>
    </source>
</evidence>
<keyword evidence="6" id="KW-0472">Membrane</keyword>
<dbReference type="InterPro" id="IPR052049">
    <property type="entry name" value="Electron_transfer_protein"/>
</dbReference>
<dbReference type="Pfam" id="PF03916">
    <property type="entry name" value="NrfD"/>
    <property type="match status" value="1"/>
</dbReference>
<accession>A0A6L7IQA8</accession>
<organism evidence="7 8">
    <name type="scientific">Eggerthella guodeyinii</name>
    <dbReference type="NCBI Taxonomy" id="2690837"/>
    <lineage>
        <taxon>Bacteria</taxon>
        <taxon>Bacillati</taxon>
        <taxon>Actinomycetota</taxon>
        <taxon>Coriobacteriia</taxon>
        <taxon>Eggerthellales</taxon>
        <taxon>Eggerthellaceae</taxon>
        <taxon>Eggerthella</taxon>
    </lineage>
</organism>
<dbReference type="GO" id="GO:0005886">
    <property type="term" value="C:plasma membrane"/>
    <property type="evidence" value="ECO:0007669"/>
    <property type="project" value="UniProtKB-SubCell"/>
</dbReference>
<proteinExistence type="inferred from homology"/>
<dbReference type="InterPro" id="IPR005614">
    <property type="entry name" value="NrfD-like"/>
</dbReference>
<evidence type="ECO:0000256" key="2">
    <source>
        <dbReference type="ARBA" id="ARBA00008929"/>
    </source>
</evidence>
<keyword evidence="4" id="KW-0812">Transmembrane</keyword>
<comment type="subcellular location">
    <subcellularLocation>
        <location evidence="1">Cell membrane</location>
        <topology evidence="1">Multi-pass membrane protein</topology>
    </subcellularLocation>
</comment>
<sequence length="333" mass="34583">MEPMQTIWGWQPALYLFLGGVGAGAFIAAGMLVLTDREGSRSVAGASMWAALGCLGVGLLLLLSELTNPVRGLLLWQSFSNGSSWMTFGAWAALLALVAFTVSALLVTRTTHAFVLKRWPTFAAREHAVCTVLVCAGMALATCVAVYTGMLLMSVPGVPLWNTLLLPCLFTVSALDTGVALVEVVSVVLAKREELEARSRRLLKGSVVALVVLESAVLLLFVQTMLAGNVTSAWSLGSPAATATMSAQMLTTGSLAPFFWGLLVACGLVVPLAAALVGLVVGCKREKPSAAVHVVAAVGAIGALAGGCTLRFLVLLAGVHADLVADSVMRLFS</sequence>
<dbReference type="RefSeq" id="WP_160941443.1">
    <property type="nucleotide sequence ID" value="NZ_CP063310.1"/>
</dbReference>
<evidence type="ECO:0000256" key="5">
    <source>
        <dbReference type="ARBA" id="ARBA00022989"/>
    </source>
</evidence>
<dbReference type="KEGG" id="egd:GS424_016085"/>
<dbReference type="Gene3D" id="1.20.1630.10">
    <property type="entry name" value="Formate dehydrogenase/DMSO reductase domain"/>
    <property type="match status" value="1"/>
</dbReference>
<dbReference type="Proteomes" id="UP000478463">
    <property type="component" value="Chromosome"/>
</dbReference>
<keyword evidence="3" id="KW-1003">Cell membrane</keyword>
<evidence type="ECO:0000256" key="3">
    <source>
        <dbReference type="ARBA" id="ARBA00022475"/>
    </source>
</evidence>
<gene>
    <name evidence="7" type="primary">nrfD</name>
    <name evidence="7" type="ORF">GS424_016085</name>
</gene>
<keyword evidence="5" id="KW-1133">Transmembrane helix</keyword>
<evidence type="ECO:0000256" key="1">
    <source>
        <dbReference type="ARBA" id="ARBA00004651"/>
    </source>
</evidence>
<dbReference type="AlphaFoldDB" id="A0A6L7IQA8"/>
<comment type="similarity">
    <text evidence="2">Belongs to the NrfD family.</text>
</comment>
<name>A0A6L7IQA8_9ACTN</name>
<dbReference type="PANTHER" id="PTHR34856:SF2">
    <property type="entry name" value="PROTEIN NRFD"/>
    <property type="match status" value="1"/>
</dbReference>
<protein>
    <submittedName>
        <fullName evidence="7">Polysulfide reductase NrfD</fullName>
    </submittedName>
</protein>
<dbReference type="EMBL" id="CP063310">
    <property type="protein sequence ID" value="QOS67998.1"/>
    <property type="molecule type" value="Genomic_DNA"/>
</dbReference>
<dbReference type="PANTHER" id="PTHR34856">
    <property type="entry name" value="PROTEIN NRFD"/>
    <property type="match status" value="1"/>
</dbReference>
<evidence type="ECO:0000256" key="6">
    <source>
        <dbReference type="ARBA" id="ARBA00023136"/>
    </source>
</evidence>
<evidence type="ECO:0000256" key="4">
    <source>
        <dbReference type="ARBA" id="ARBA00022692"/>
    </source>
</evidence>